<gene>
    <name evidence="4" type="ORF">OXX778_LOCUS18393</name>
</gene>
<evidence type="ECO:0000313" key="4">
    <source>
        <dbReference type="EMBL" id="CAF1041914.1"/>
    </source>
</evidence>
<protein>
    <recommendedName>
        <fullName evidence="3">CCHC-type domain-containing protein</fullName>
    </recommendedName>
</protein>
<evidence type="ECO:0000259" key="3">
    <source>
        <dbReference type="PROSITE" id="PS50158"/>
    </source>
</evidence>
<evidence type="ECO:0000313" key="5">
    <source>
        <dbReference type="Proteomes" id="UP000663879"/>
    </source>
</evidence>
<dbReference type="AlphaFoldDB" id="A0A814JSR9"/>
<dbReference type="EMBL" id="CAJNOC010005086">
    <property type="protein sequence ID" value="CAF1041914.1"/>
    <property type="molecule type" value="Genomic_DNA"/>
</dbReference>
<reference evidence="4" key="1">
    <citation type="submission" date="2021-02" db="EMBL/GenBank/DDBJ databases">
        <authorList>
            <person name="Nowell W R."/>
        </authorList>
    </citation>
    <scope>NUCLEOTIDE SEQUENCE</scope>
    <source>
        <strain evidence="4">Ploen Becks lab</strain>
    </source>
</reference>
<keyword evidence="1" id="KW-0479">Metal-binding</keyword>
<name>A0A814JSR9_9BILA</name>
<dbReference type="GO" id="GO:0003676">
    <property type="term" value="F:nucleic acid binding"/>
    <property type="evidence" value="ECO:0007669"/>
    <property type="project" value="InterPro"/>
</dbReference>
<feature type="region of interest" description="Disordered" evidence="2">
    <location>
        <begin position="26"/>
        <end position="48"/>
    </location>
</feature>
<accession>A0A814JSR9</accession>
<keyword evidence="5" id="KW-1185">Reference proteome</keyword>
<dbReference type="GO" id="GO:0008270">
    <property type="term" value="F:zinc ion binding"/>
    <property type="evidence" value="ECO:0007669"/>
    <property type="project" value="UniProtKB-KW"/>
</dbReference>
<organism evidence="4 5">
    <name type="scientific">Brachionus calyciflorus</name>
    <dbReference type="NCBI Taxonomy" id="104777"/>
    <lineage>
        <taxon>Eukaryota</taxon>
        <taxon>Metazoa</taxon>
        <taxon>Spiralia</taxon>
        <taxon>Gnathifera</taxon>
        <taxon>Rotifera</taxon>
        <taxon>Eurotatoria</taxon>
        <taxon>Monogononta</taxon>
        <taxon>Pseudotrocha</taxon>
        <taxon>Ploima</taxon>
        <taxon>Brachionidae</taxon>
        <taxon>Brachionus</taxon>
    </lineage>
</organism>
<evidence type="ECO:0000256" key="1">
    <source>
        <dbReference type="PROSITE-ProRule" id="PRU00047"/>
    </source>
</evidence>
<keyword evidence="1" id="KW-0862">Zinc</keyword>
<proteinExistence type="predicted"/>
<dbReference type="OrthoDB" id="7487068at2759"/>
<keyword evidence="1" id="KW-0863">Zinc-finger</keyword>
<dbReference type="InterPro" id="IPR001878">
    <property type="entry name" value="Znf_CCHC"/>
</dbReference>
<comment type="caution">
    <text evidence="4">The sequence shown here is derived from an EMBL/GenBank/DDBJ whole genome shotgun (WGS) entry which is preliminary data.</text>
</comment>
<evidence type="ECO:0000256" key="2">
    <source>
        <dbReference type="SAM" id="MobiDB-lite"/>
    </source>
</evidence>
<sequence>MVKESMMMLGQYPDQSHSYVNALTNEQQNRHSRTAPYPTPSKRNVNVPNMNSFNQYPFQYYTHQQQQPLLFTNTPIYPNQFNNQFHSYYSPNQQENSLSQTMNNQLTSTQQTSNHTNHFDDKIYDHIPSQTGHTNKTITLKFTGKNSPIPNKYRDYFELDHEIKKFKPRISINTAFINDKNELIIKSDDEKSIVDLKNWPDNAFECGLSQVIKQSKYYLALHNVDTSFNITSENIKNYVKENYQIDNMLRMIKKSSNKPLTLVKAVTSCVNSFNKTIQDGYIKIGYTRIKVTAWKFGTTPDQCFKCQKFGHSQNNCKSKDFICLRCAGKHHYKDCKITNAEDYICANCNLNHASCSKECKILQEAVNKKQNKQESNNNQNFIRIESNFKNQKKENQVPTLNLITLLIDIFKNLNKIQSTIDYDPTPFLDLIHKHLGQECKRKIAAILVPVQEHDPEMDQQNAYIENENDQQ</sequence>
<feature type="domain" description="CCHC-type" evidence="3">
    <location>
        <begin position="303"/>
        <end position="318"/>
    </location>
</feature>
<dbReference type="Proteomes" id="UP000663879">
    <property type="component" value="Unassembled WGS sequence"/>
</dbReference>
<dbReference type="PROSITE" id="PS50158">
    <property type="entry name" value="ZF_CCHC"/>
    <property type="match status" value="1"/>
</dbReference>